<feature type="compositionally biased region" description="Basic residues" evidence="1">
    <location>
        <begin position="369"/>
        <end position="378"/>
    </location>
</feature>
<protein>
    <submittedName>
        <fullName evidence="2">Uncharacterized protein</fullName>
    </submittedName>
</protein>
<feature type="region of interest" description="Disordered" evidence="1">
    <location>
        <begin position="211"/>
        <end position="507"/>
    </location>
</feature>
<feature type="compositionally biased region" description="Low complexity" evidence="1">
    <location>
        <begin position="385"/>
        <end position="397"/>
    </location>
</feature>
<feature type="compositionally biased region" description="Basic and acidic residues" evidence="1">
    <location>
        <begin position="586"/>
        <end position="604"/>
    </location>
</feature>
<feature type="region of interest" description="Disordered" evidence="1">
    <location>
        <begin position="576"/>
        <end position="610"/>
    </location>
</feature>
<proteinExistence type="predicted"/>
<keyword evidence="3" id="KW-1185">Reference proteome</keyword>
<accession>A0A6A5KQF2</accession>
<feature type="compositionally biased region" description="Low complexity" evidence="1">
    <location>
        <begin position="220"/>
        <end position="232"/>
    </location>
</feature>
<dbReference type="AlphaFoldDB" id="A0A6A5KQF2"/>
<feature type="compositionally biased region" description="Polar residues" evidence="1">
    <location>
        <begin position="25"/>
        <end position="37"/>
    </location>
</feature>
<feature type="region of interest" description="Disordered" evidence="1">
    <location>
        <begin position="543"/>
        <end position="564"/>
    </location>
</feature>
<evidence type="ECO:0000256" key="1">
    <source>
        <dbReference type="SAM" id="MobiDB-lite"/>
    </source>
</evidence>
<name>A0A6A5KQF2_9PLEO</name>
<feature type="compositionally biased region" description="Polar residues" evidence="1">
    <location>
        <begin position="128"/>
        <end position="144"/>
    </location>
</feature>
<evidence type="ECO:0000313" key="3">
    <source>
        <dbReference type="Proteomes" id="UP000800040"/>
    </source>
</evidence>
<evidence type="ECO:0000313" key="2">
    <source>
        <dbReference type="EMBL" id="KAF1838287.1"/>
    </source>
</evidence>
<feature type="compositionally biased region" description="Acidic residues" evidence="1">
    <location>
        <begin position="576"/>
        <end position="585"/>
    </location>
</feature>
<feature type="compositionally biased region" description="Polar residues" evidence="1">
    <location>
        <begin position="398"/>
        <end position="416"/>
    </location>
</feature>
<feature type="compositionally biased region" description="Basic and acidic residues" evidence="1">
    <location>
        <begin position="74"/>
        <end position="90"/>
    </location>
</feature>
<organism evidence="2 3">
    <name type="scientific">Decorospora gaudefroyi</name>
    <dbReference type="NCBI Taxonomy" id="184978"/>
    <lineage>
        <taxon>Eukaryota</taxon>
        <taxon>Fungi</taxon>
        <taxon>Dikarya</taxon>
        <taxon>Ascomycota</taxon>
        <taxon>Pezizomycotina</taxon>
        <taxon>Dothideomycetes</taxon>
        <taxon>Pleosporomycetidae</taxon>
        <taxon>Pleosporales</taxon>
        <taxon>Pleosporineae</taxon>
        <taxon>Pleosporaceae</taxon>
        <taxon>Decorospora</taxon>
    </lineage>
</organism>
<sequence length="758" mass="84083">MWSEPSPSPLPSPSPSVHQHDTPGLPTSITRHYNSLQEHAYHLEASTENGGLTPRHASRREGFTWGLQPDAEDETKRGRDPMPMETERPRSPPPLEEIIRRPTLFDADDLQNKLRHTDTMESQPGIMRQQTDSGASHSSDSYTRNNRRSSMAAFANAIARHVPDLKILAYPDKEAQINGQCRRDAPQDAAPIKLEKKDRVISFAPLPPLKAKESYDQASKPSVVVEEPTTPVEKIEKPANLQSQSKAQGGLRDRRKVNLDLSMPKEMPDLPPRGRSPVDIVGNLGAPRPRSPKTPWVRPEEPSWARGPIAKSTPIVEENYHRDDIAGPRNGGRGGLGLLPGNDTVLSSQYPEYERPPTRIRDRCYISRPKFKRSRSGRSWRSNQSAHSGSGSGSTAAQTPDSGWTTGEENMYQEQQARTRDALQQLDQHTSLNRSRRWQWRGRASSDEAPSQTSGPDGTGRRFSINIFKRSKPISDQTGTESKHTRKSGKPGKQPPTPSLAHMHVPPTFIPPGVHRVPTPPLFDAHGEVKGKLADFFFDVQGGATGAPRRGNKKPTSPGGYWDSDALLMSLTSDIEPDEEEEEEGPEGRRGGDTETRLNSETEARPGLVTVNSGSAVGYLGVKPPSSPVGTPMLGHDVWFRMHHDTDTPDERTLAMLARQEEEERRKFEWLVPEHLPNSPLCPLHAKYRGPSKGLCYWHGRRSGNEIRKGEYSRGWSSGSGSESLVGGSRGDYMSELGYIGTPTREVKRRRLVSLSSP</sequence>
<dbReference type="EMBL" id="ML975253">
    <property type="protein sequence ID" value="KAF1838287.1"/>
    <property type="molecule type" value="Genomic_DNA"/>
</dbReference>
<dbReference type="Proteomes" id="UP000800040">
    <property type="component" value="Unassembled WGS sequence"/>
</dbReference>
<reference evidence="2" key="1">
    <citation type="submission" date="2020-01" db="EMBL/GenBank/DDBJ databases">
        <authorList>
            <consortium name="DOE Joint Genome Institute"/>
            <person name="Haridas S."/>
            <person name="Albert R."/>
            <person name="Binder M."/>
            <person name="Bloem J."/>
            <person name="Labutti K."/>
            <person name="Salamov A."/>
            <person name="Andreopoulos B."/>
            <person name="Baker S.E."/>
            <person name="Barry K."/>
            <person name="Bills G."/>
            <person name="Bluhm B.H."/>
            <person name="Cannon C."/>
            <person name="Castanera R."/>
            <person name="Culley D.E."/>
            <person name="Daum C."/>
            <person name="Ezra D."/>
            <person name="Gonzalez J.B."/>
            <person name="Henrissat B."/>
            <person name="Kuo A."/>
            <person name="Liang C."/>
            <person name="Lipzen A."/>
            <person name="Lutzoni F."/>
            <person name="Magnuson J."/>
            <person name="Mondo S."/>
            <person name="Nolan M."/>
            <person name="Ohm R."/>
            <person name="Pangilinan J."/>
            <person name="Park H.-J."/>
            <person name="Ramirez L."/>
            <person name="Alfaro M."/>
            <person name="Sun H."/>
            <person name="Tritt A."/>
            <person name="Yoshinaga Y."/>
            <person name="Zwiers L.-H."/>
            <person name="Turgeon B.G."/>
            <person name="Goodwin S.B."/>
            <person name="Spatafora J.W."/>
            <person name="Crous P.W."/>
            <person name="Grigoriev I.V."/>
        </authorList>
    </citation>
    <scope>NUCLEOTIDE SEQUENCE</scope>
    <source>
        <strain evidence="2">P77</strain>
    </source>
</reference>
<feature type="compositionally biased region" description="Gly residues" evidence="1">
    <location>
        <begin position="329"/>
        <end position="338"/>
    </location>
</feature>
<dbReference type="OrthoDB" id="3648773at2759"/>
<feature type="compositionally biased region" description="Pro residues" evidence="1">
    <location>
        <begin position="1"/>
        <end position="14"/>
    </location>
</feature>
<gene>
    <name evidence="2" type="ORF">BDW02DRAFT_12314</name>
</gene>
<feature type="compositionally biased region" description="Basic and acidic residues" evidence="1">
    <location>
        <begin position="110"/>
        <end position="119"/>
    </location>
</feature>
<feature type="compositionally biased region" description="Basic and acidic residues" evidence="1">
    <location>
        <begin position="352"/>
        <end position="365"/>
    </location>
</feature>
<feature type="region of interest" description="Disordered" evidence="1">
    <location>
        <begin position="1"/>
        <end position="148"/>
    </location>
</feature>